<proteinExistence type="predicted"/>
<gene>
    <name evidence="2" type="ORF">ACE1CI_05160</name>
</gene>
<keyword evidence="3" id="KW-1185">Reference proteome</keyword>
<feature type="transmembrane region" description="Helical" evidence="1">
    <location>
        <begin position="12"/>
        <end position="34"/>
    </location>
</feature>
<dbReference type="RefSeq" id="WP_413261989.1">
    <property type="nucleotide sequence ID" value="NZ_JBHFNR010000031.1"/>
</dbReference>
<evidence type="ECO:0000313" key="2">
    <source>
        <dbReference type="EMBL" id="MFB2892317.1"/>
    </source>
</evidence>
<dbReference type="EMBL" id="JBHFNR010000031">
    <property type="protein sequence ID" value="MFB2892317.1"/>
    <property type="molecule type" value="Genomic_DNA"/>
</dbReference>
<evidence type="ECO:0000313" key="3">
    <source>
        <dbReference type="Proteomes" id="UP001576784"/>
    </source>
</evidence>
<accession>A0ABV4XLK3</accession>
<protein>
    <submittedName>
        <fullName evidence="2">Uncharacterized protein</fullName>
    </submittedName>
</protein>
<keyword evidence="1" id="KW-0812">Transmembrane</keyword>
<keyword evidence="1" id="KW-0472">Membrane</keyword>
<sequence length="223" mass="25353">MQLFADFKNNFQLFPLFVLTTLGINSIALLLLMFHGRLLNQLQSQSIPTLVQLEDGRAITVIGTDHQERTAKTIRRFVGESLTLTLTWSESIPLEKIWNSSQYFINPDFYPTFRQQTEKTILGKPFQGNQKGINTALVVQSISQPEKITAGKWRVKVLANLLVFKNSLSQAQVIPWNQTVVVKTQEKQEGINEGTLLKSAIEPLRNTKLQIDKICEIETRSCH</sequence>
<dbReference type="Proteomes" id="UP001576784">
    <property type="component" value="Unassembled WGS sequence"/>
</dbReference>
<comment type="caution">
    <text evidence="2">The sequence shown here is derived from an EMBL/GenBank/DDBJ whole genome shotgun (WGS) entry which is preliminary data.</text>
</comment>
<evidence type="ECO:0000256" key="1">
    <source>
        <dbReference type="SAM" id="Phobius"/>
    </source>
</evidence>
<keyword evidence="1" id="KW-1133">Transmembrane helix</keyword>
<reference evidence="2 3" key="1">
    <citation type="submission" date="2024-09" db="EMBL/GenBank/DDBJ databases">
        <title>Floridaenema gen nov. (Aerosakkonemataceae, Aerosakkonematales ord. nov., Cyanobacteria) from benthic tropical and subtropical fresh waters, with the description of four new species.</title>
        <authorList>
            <person name="Moretto J.A."/>
            <person name="Berthold D.E."/>
            <person name="Lefler F.W."/>
            <person name="Huang I.-S."/>
            <person name="Laughinghouse H. IV."/>
        </authorList>
    </citation>
    <scope>NUCLEOTIDE SEQUENCE [LARGE SCALE GENOMIC DNA]</scope>
    <source>
        <strain evidence="2 3">BLCC-F50</strain>
    </source>
</reference>
<name>A0ABV4XLK3_9CYAN</name>
<organism evidence="2 3">
    <name type="scientific">Floridaenema flaviceps BLCC-F50</name>
    <dbReference type="NCBI Taxonomy" id="3153642"/>
    <lineage>
        <taxon>Bacteria</taxon>
        <taxon>Bacillati</taxon>
        <taxon>Cyanobacteriota</taxon>
        <taxon>Cyanophyceae</taxon>
        <taxon>Oscillatoriophycideae</taxon>
        <taxon>Aerosakkonematales</taxon>
        <taxon>Aerosakkonemataceae</taxon>
        <taxon>Floridanema</taxon>
        <taxon>Floridanema flaviceps</taxon>
    </lineage>
</organism>